<dbReference type="OrthoDB" id="9897596at2"/>
<proteinExistence type="predicted"/>
<keyword evidence="2" id="KW-1185">Reference proteome</keyword>
<accession>A0A4S5BYK5</accession>
<dbReference type="AlphaFoldDB" id="A0A4S5BYK5"/>
<organism evidence="1 2">
    <name type="scientific">Lampropedia aestuarii</name>
    <dbReference type="NCBI Taxonomy" id="2562762"/>
    <lineage>
        <taxon>Bacteria</taxon>
        <taxon>Pseudomonadati</taxon>
        <taxon>Pseudomonadota</taxon>
        <taxon>Betaproteobacteria</taxon>
        <taxon>Burkholderiales</taxon>
        <taxon>Comamonadaceae</taxon>
        <taxon>Lampropedia</taxon>
    </lineage>
</organism>
<dbReference type="RefSeq" id="WP_136405071.1">
    <property type="nucleotide sequence ID" value="NZ_SSWX01000002.1"/>
</dbReference>
<protein>
    <submittedName>
        <fullName evidence="1">Uncharacterized protein</fullName>
    </submittedName>
</protein>
<reference evidence="1 2" key="1">
    <citation type="submission" date="2019-04" db="EMBL/GenBank/DDBJ databases">
        <title>Lampropedia sp YIM MLB12 draf genome.</title>
        <authorList>
            <person name="Wang Y.-X."/>
        </authorList>
    </citation>
    <scope>NUCLEOTIDE SEQUENCE [LARGE SCALE GENOMIC DNA]</scope>
    <source>
        <strain evidence="1 2">YIM MLB12</strain>
    </source>
</reference>
<sequence>MNKTEMQEQLRIQTSSLPADEKVAKYIVLQAKMRRIGPQDMRKTLFFWHQCGDFYLADPEDMRWQTSTDPVLLVLKDGNLVDTTMPRLREKLPALVQDIRLYRKKLATDDALLQRLQDGIDGRHQRIKQGEAHGDQHVIAENPALV</sequence>
<gene>
    <name evidence="1" type="ORF">E8K88_02555</name>
</gene>
<dbReference type="Proteomes" id="UP000306236">
    <property type="component" value="Unassembled WGS sequence"/>
</dbReference>
<dbReference type="EMBL" id="SSWX01000002">
    <property type="protein sequence ID" value="THJ36165.1"/>
    <property type="molecule type" value="Genomic_DNA"/>
</dbReference>
<comment type="caution">
    <text evidence="1">The sequence shown here is derived from an EMBL/GenBank/DDBJ whole genome shotgun (WGS) entry which is preliminary data.</text>
</comment>
<evidence type="ECO:0000313" key="1">
    <source>
        <dbReference type="EMBL" id="THJ36165.1"/>
    </source>
</evidence>
<evidence type="ECO:0000313" key="2">
    <source>
        <dbReference type="Proteomes" id="UP000306236"/>
    </source>
</evidence>
<name>A0A4S5BYK5_9BURK</name>